<dbReference type="RefSeq" id="WP_353642988.1">
    <property type="nucleotide sequence ID" value="NZ_CP159253.1"/>
</dbReference>
<accession>A0AAU8CRQ6</accession>
<dbReference type="AlphaFoldDB" id="A0AAU8CRQ6"/>
<dbReference type="InterPro" id="IPR006059">
    <property type="entry name" value="SBP"/>
</dbReference>
<dbReference type="Pfam" id="PF01547">
    <property type="entry name" value="SBP_bac_1"/>
    <property type="match status" value="1"/>
</dbReference>
<protein>
    <submittedName>
        <fullName evidence="4">ABC transporter substrate-binding protein</fullName>
    </submittedName>
</protein>
<dbReference type="InterPro" id="IPR006311">
    <property type="entry name" value="TAT_signal"/>
</dbReference>
<dbReference type="PANTHER" id="PTHR43649">
    <property type="entry name" value="ARABINOSE-BINDING PROTEIN-RELATED"/>
    <property type="match status" value="1"/>
</dbReference>
<dbReference type="PROSITE" id="PS51318">
    <property type="entry name" value="TAT"/>
    <property type="match status" value="1"/>
</dbReference>
<comment type="similarity">
    <text evidence="2">Belongs to the bacterial solute-binding protein 1 family.</text>
</comment>
<keyword evidence="3" id="KW-0574">Periplasm</keyword>
<reference evidence="4" key="1">
    <citation type="submission" date="2024-06" db="EMBL/GenBank/DDBJ databases">
        <title>Mesorhizobium karijinii sp. nov., a symbiont of the iconic Swainsona formosa from arid Australia.</title>
        <authorList>
            <person name="Hill Y.J."/>
            <person name="Watkin E.L.J."/>
            <person name="O'Hara G.W."/>
            <person name="Terpolilli J."/>
            <person name="Tye M.L."/>
            <person name="Kohlmeier M.G."/>
        </authorList>
    </citation>
    <scope>NUCLEOTIDE SEQUENCE</scope>
    <source>
        <strain evidence="4">WSM2240</strain>
    </source>
</reference>
<sequence>MNNRISRRDFGRLTAAGASLAVLGGTMTPAQAETRLRLIWWGNPDRDRRTNEVVDLYQKKNADVTIAPENYQWGDYWQKLATQAAGGSLPDVIQMDYRFIFEYARRGQLAELDPFIGNGLDLADFDKNQLESGKVDGKLYGISMGANSMAIVYNKTKLDELGVTLPDPITWTYDDLLAIGKDVKDKLPKDLYFIANRGMEEPWFETWVRQRGKALYTDDGQLGFDLEDLTEFWALWYQMQQDGLTPPPDVQALDVESIETQMIATGHSVVDFCHSNQLVAVQKLMKDKAALTMLPNQKGGQPGQYMKPSMLLSMAASSAAQDQAAKLVNFFITDPEANDILQIERGVSGDASIRERLVSNLGETETAIIDYLNVVAKSVGPLPPPPPKNAGEVDRAMRPGWEAVAFGQLSVEEGAKRFYEKAKDTLARS</sequence>
<organism evidence="4">
    <name type="scientific">Mesorhizobium sp. WSM2240</name>
    <dbReference type="NCBI Taxonomy" id="3228851"/>
    <lineage>
        <taxon>Bacteria</taxon>
        <taxon>Pseudomonadati</taxon>
        <taxon>Pseudomonadota</taxon>
        <taxon>Alphaproteobacteria</taxon>
        <taxon>Hyphomicrobiales</taxon>
        <taxon>Phyllobacteriaceae</taxon>
        <taxon>Mesorhizobium</taxon>
    </lineage>
</organism>
<dbReference type="PANTHER" id="PTHR43649:SF11">
    <property type="entry name" value="ABC TRANSPORTER SUBSTRATE-BINDING PROTEIN YESO-RELATED"/>
    <property type="match status" value="1"/>
</dbReference>
<dbReference type="EMBL" id="CP159253">
    <property type="protein sequence ID" value="XCG49479.1"/>
    <property type="molecule type" value="Genomic_DNA"/>
</dbReference>
<dbReference type="Gene3D" id="3.40.190.10">
    <property type="entry name" value="Periplasmic binding protein-like II"/>
    <property type="match status" value="2"/>
</dbReference>
<evidence type="ECO:0000256" key="3">
    <source>
        <dbReference type="ARBA" id="ARBA00022764"/>
    </source>
</evidence>
<dbReference type="GO" id="GO:0042597">
    <property type="term" value="C:periplasmic space"/>
    <property type="evidence" value="ECO:0007669"/>
    <property type="project" value="UniProtKB-SubCell"/>
</dbReference>
<evidence type="ECO:0000256" key="1">
    <source>
        <dbReference type="ARBA" id="ARBA00004418"/>
    </source>
</evidence>
<dbReference type="SUPFAM" id="SSF53850">
    <property type="entry name" value="Periplasmic binding protein-like II"/>
    <property type="match status" value="1"/>
</dbReference>
<dbReference type="InterPro" id="IPR050490">
    <property type="entry name" value="Bact_solute-bd_prot1"/>
</dbReference>
<evidence type="ECO:0000256" key="2">
    <source>
        <dbReference type="ARBA" id="ARBA00008520"/>
    </source>
</evidence>
<name>A0AAU8CRQ6_9HYPH</name>
<proteinExistence type="inferred from homology"/>
<evidence type="ECO:0000313" key="4">
    <source>
        <dbReference type="EMBL" id="XCG49479.1"/>
    </source>
</evidence>
<gene>
    <name evidence="4" type="ORF">ABVK50_02240</name>
</gene>
<comment type="subcellular location">
    <subcellularLocation>
        <location evidence="1">Periplasm</location>
    </subcellularLocation>
</comment>